<feature type="region of interest" description="Disordered" evidence="1">
    <location>
        <begin position="87"/>
        <end position="133"/>
    </location>
</feature>
<dbReference type="InParanoid" id="A0A2T3B589"/>
<dbReference type="Gene3D" id="3.30.70.330">
    <property type="match status" value="1"/>
</dbReference>
<evidence type="ECO:0008006" key="4">
    <source>
        <dbReference type="Google" id="ProtNLM"/>
    </source>
</evidence>
<keyword evidence="3" id="KW-1185">Reference proteome</keyword>
<sequence>MPPLILHNVPDEELYVGEDGIQRPYAMLFPGADGNPGAMRARRAIPETGSFGKSTRRSRSRTGTPAAKREDPTLAAADKIFSEFLAKQASTPSSESQRKSSASHTSVFQPNQAIGTSDGNAAPSQRHVHKEPTEVILRGFKSTQQYAAIRDYERIAGRICEDYPRDPPASQLKYKSSLGRDPTVLRPQTMTPEEKAKALKFAGGENWIKITFESAEAAERAVESSPQVILGHLVYAELYRGVPPTSDEEIPANGILNGEQRTPRRKQSGTLPRSFASPSMTEIGRGAPSFSPEGSNTSSRTLDTATLSTSTATSGTVIGQAPSSLSASQLSESESAFCHRIPTAKRIQLLPAEQALLPQQSYSQRILSKIPLLNWFSSDIIGSQVPKTENGEFDWDRASLYWRFVWWLDGITGWFDIVGGEKEE</sequence>
<evidence type="ECO:0000313" key="3">
    <source>
        <dbReference type="Proteomes" id="UP000241818"/>
    </source>
</evidence>
<feature type="compositionally biased region" description="Polar residues" evidence="1">
    <location>
        <begin position="268"/>
        <end position="280"/>
    </location>
</feature>
<accession>A0A2T3B589</accession>
<dbReference type="OrthoDB" id="8033832at2759"/>
<feature type="region of interest" description="Disordered" evidence="1">
    <location>
        <begin position="244"/>
        <end position="319"/>
    </location>
</feature>
<dbReference type="STRING" id="857342.A0A2T3B589"/>
<evidence type="ECO:0000256" key="1">
    <source>
        <dbReference type="SAM" id="MobiDB-lite"/>
    </source>
</evidence>
<gene>
    <name evidence="2" type="ORF">M430DRAFT_17495</name>
</gene>
<dbReference type="Proteomes" id="UP000241818">
    <property type="component" value="Unassembled WGS sequence"/>
</dbReference>
<dbReference type="RefSeq" id="XP_024722080.1">
    <property type="nucleotide sequence ID" value="XM_024863683.1"/>
</dbReference>
<name>A0A2T3B589_AMORE</name>
<protein>
    <recommendedName>
        <fullName evidence="4">Nucleoporin NUP53</fullName>
    </recommendedName>
</protein>
<feature type="region of interest" description="Disordered" evidence="1">
    <location>
        <begin position="34"/>
        <end position="73"/>
    </location>
</feature>
<dbReference type="InterPro" id="IPR012677">
    <property type="entry name" value="Nucleotide-bd_a/b_plait_sf"/>
</dbReference>
<dbReference type="EMBL" id="KZ679009">
    <property type="protein sequence ID" value="PSS21925.1"/>
    <property type="molecule type" value="Genomic_DNA"/>
</dbReference>
<evidence type="ECO:0000313" key="2">
    <source>
        <dbReference type="EMBL" id="PSS21925.1"/>
    </source>
</evidence>
<reference evidence="2 3" key="1">
    <citation type="journal article" date="2018" name="New Phytol.">
        <title>Comparative genomics and transcriptomics depict ericoid mycorrhizal fungi as versatile saprotrophs and plant mutualists.</title>
        <authorList>
            <person name="Martino E."/>
            <person name="Morin E."/>
            <person name="Grelet G.A."/>
            <person name="Kuo A."/>
            <person name="Kohler A."/>
            <person name="Daghino S."/>
            <person name="Barry K.W."/>
            <person name="Cichocki N."/>
            <person name="Clum A."/>
            <person name="Dockter R.B."/>
            <person name="Hainaut M."/>
            <person name="Kuo R.C."/>
            <person name="LaButti K."/>
            <person name="Lindahl B.D."/>
            <person name="Lindquist E.A."/>
            <person name="Lipzen A."/>
            <person name="Khouja H.R."/>
            <person name="Magnuson J."/>
            <person name="Murat C."/>
            <person name="Ohm R.A."/>
            <person name="Singer S.W."/>
            <person name="Spatafora J.W."/>
            <person name="Wang M."/>
            <person name="Veneault-Fourrey C."/>
            <person name="Henrissat B."/>
            <person name="Grigoriev I.V."/>
            <person name="Martin F.M."/>
            <person name="Perotto S."/>
        </authorList>
    </citation>
    <scope>NUCLEOTIDE SEQUENCE [LARGE SCALE GENOMIC DNA]</scope>
    <source>
        <strain evidence="2 3">ATCC 22711</strain>
    </source>
</reference>
<dbReference type="AlphaFoldDB" id="A0A2T3B589"/>
<feature type="compositionally biased region" description="Polar residues" evidence="1">
    <location>
        <begin position="88"/>
        <end position="123"/>
    </location>
</feature>
<feature type="compositionally biased region" description="Low complexity" evidence="1">
    <location>
        <begin position="297"/>
        <end position="316"/>
    </location>
</feature>
<organism evidence="2 3">
    <name type="scientific">Amorphotheca resinae ATCC 22711</name>
    <dbReference type="NCBI Taxonomy" id="857342"/>
    <lineage>
        <taxon>Eukaryota</taxon>
        <taxon>Fungi</taxon>
        <taxon>Dikarya</taxon>
        <taxon>Ascomycota</taxon>
        <taxon>Pezizomycotina</taxon>
        <taxon>Leotiomycetes</taxon>
        <taxon>Helotiales</taxon>
        <taxon>Amorphothecaceae</taxon>
        <taxon>Amorphotheca</taxon>
    </lineage>
</organism>
<dbReference type="GeneID" id="36571764"/>
<proteinExistence type="predicted"/>